<keyword evidence="2" id="KW-1185">Reference proteome</keyword>
<gene>
    <name evidence="1" type="ORF">CEXT_709271</name>
</gene>
<dbReference type="EMBL" id="BPLR01020032">
    <property type="protein sequence ID" value="GIX74136.1"/>
    <property type="molecule type" value="Genomic_DNA"/>
</dbReference>
<dbReference type="AlphaFoldDB" id="A0AAV4MQ52"/>
<name>A0AAV4MQ52_CAEEX</name>
<evidence type="ECO:0000313" key="1">
    <source>
        <dbReference type="EMBL" id="GIX74136.1"/>
    </source>
</evidence>
<sequence length="74" mass="8065">MHRSWFSSSQSSLASASWKILSNSARNSCPANQPPPIDAAFKIDQHSFPHLLEIAPVPNAPDHRATFDLAPVTV</sequence>
<evidence type="ECO:0000313" key="2">
    <source>
        <dbReference type="Proteomes" id="UP001054945"/>
    </source>
</evidence>
<dbReference type="Proteomes" id="UP001054945">
    <property type="component" value="Unassembled WGS sequence"/>
</dbReference>
<reference evidence="1 2" key="1">
    <citation type="submission" date="2021-06" db="EMBL/GenBank/DDBJ databases">
        <title>Caerostris extrusa draft genome.</title>
        <authorList>
            <person name="Kono N."/>
            <person name="Arakawa K."/>
        </authorList>
    </citation>
    <scope>NUCLEOTIDE SEQUENCE [LARGE SCALE GENOMIC DNA]</scope>
</reference>
<organism evidence="1 2">
    <name type="scientific">Caerostris extrusa</name>
    <name type="common">Bark spider</name>
    <name type="synonym">Caerostris bankana</name>
    <dbReference type="NCBI Taxonomy" id="172846"/>
    <lineage>
        <taxon>Eukaryota</taxon>
        <taxon>Metazoa</taxon>
        <taxon>Ecdysozoa</taxon>
        <taxon>Arthropoda</taxon>
        <taxon>Chelicerata</taxon>
        <taxon>Arachnida</taxon>
        <taxon>Araneae</taxon>
        <taxon>Araneomorphae</taxon>
        <taxon>Entelegynae</taxon>
        <taxon>Araneoidea</taxon>
        <taxon>Araneidae</taxon>
        <taxon>Caerostris</taxon>
    </lineage>
</organism>
<protein>
    <submittedName>
        <fullName evidence="1">Uncharacterized protein</fullName>
    </submittedName>
</protein>
<proteinExistence type="predicted"/>
<comment type="caution">
    <text evidence="1">The sequence shown here is derived from an EMBL/GenBank/DDBJ whole genome shotgun (WGS) entry which is preliminary data.</text>
</comment>
<accession>A0AAV4MQ52</accession>